<dbReference type="PRINTS" id="PR00228">
    <property type="entry name" value="GEMCOATCLVL1"/>
</dbReference>
<proteinExistence type="predicted"/>
<evidence type="ECO:0000256" key="1">
    <source>
        <dbReference type="SAM" id="MobiDB-lite"/>
    </source>
</evidence>
<protein>
    <submittedName>
        <fullName evidence="2">Replication-associated protein</fullName>
    </submittedName>
</protein>
<evidence type="ECO:0000313" key="2">
    <source>
        <dbReference type="EMBL" id="UBJ26137.1"/>
    </source>
</evidence>
<organism evidence="2">
    <name type="scientific">Red panda feces-associated gemycircularvirus</name>
    <dbReference type="NCBI Taxonomy" id="2864013"/>
    <lineage>
        <taxon>Viruses</taxon>
        <taxon>Monodnaviria</taxon>
        <taxon>Shotokuvirae</taxon>
        <taxon>Cressdnaviricota</taxon>
        <taxon>Repensiviricetes</taxon>
        <taxon>Geplafuvirales</taxon>
        <taxon>Genomoviridae</taxon>
        <taxon>Gemycircularvirus</taxon>
    </lineage>
</organism>
<dbReference type="GO" id="GO:0005198">
    <property type="term" value="F:structural molecule activity"/>
    <property type="evidence" value="ECO:0007669"/>
    <property type="project" value="InterPro"/>
</dbReference>
<dbReference type="SUPFAM" id="SSF55464">
    <property type="entry name" value="Origin of replication-binding domain, RBD-like"/>
    <property type="match status" value="1"/>
</dbReference>
<sequence length="322" mass="37187">MPAKYKLHDEQFFMLTYAALPLPDVFPYNDLINLLERLGCDYRVGRELHQDGKPHVHVMCCFTDPYTDGDARNSFRVGGRTPNIRVRRTRPERGWDYVGKHAGTKDGHYIVGEKGDRPGGDGDSADRPNNDVWHEVILARTREEFFDSAARLAPRQLACNFSSLCAYADWKYKPEVVAYATPDGDFVVPNELADWVDDNVRGSLVWARSLGSHYYCAGLWNMADFCESVEYAIFDDMVNGLRAGYFAYKDWLGGQFEFMVQDKYKGKRRLKWGKPSIFICNRDPRDEIGLDDHNKSKIEWDWLEENCVFYEVKDAIFHANTE</sequence>
<dbReference type="InterPro" id="IPR001301">
    <property type="entry name" value="Gemini_AL1_CLV"/>
</dbReference>
<name>A0A8K1HHS6_9VIRU</name>
<reference evidence="2" key="1">
    <citation type="submission" date="2021-07" db="EMBL/GenBank/DDBJ databases">
        <title>Communication and adaptive evolution of viruses within giant pandas and their associated organisms in a local ecological environment.</title>
        <authorList>
            <person name="Zhao M."/>
            <person name="Liu S."/>
            <person name="Zhang W."/>
        </authorList>
    </citation>
    <scope>NUCLEOTIDE SEQUENCE</scope>
    <source>
        <strain evidence="2">AliP02geno03-2015</strain>
    </source>
</reference>
<dbReference type="EMBL" id="MZ556134">
    <property type="protein sequence ID" value="UBJ26137.1"/>
    <property type="molecule type" value="Genomic_DNA"/>
</dbReference>
<accession>A0A8K1HHS6</accession>
<feature type="region of interest" description="Disordered" evidence="1">
    <location>
        <begin position="108"/>
        <end position="128"/>
    </location>
</feature>
<dbReference type="Gene3D" id="3.40.1310.20">
    <property type="match status" value="1"/>
</dbReference>